<dbReference type="InterPro" id="IPR006059">
    <property type="entry name" value="SBP"/>
</dbReference>
<dbReference type="AlphaFoldDB" id="A0AB73T131"/>
<gene>
    <name evidence="2" type="ORF">C7383_11285</name>
</gene>
<dbReference type="PROSITE" id="PS51257">
    <property type="entry name" value="PROKAR_LIPOPROTEIN"/>
    <property type="match status" value="1"/>
</dbReference>
<dbReference type="EMBL" id="QGGY01000012">
    <property type="protein sequence ID" value="PWJ73510.1"/>
    <property type="molecule type" value="Genomic_DNA"/>
</dbReference>
<dbReference type="PANTHER" id="PTHR43649:SF12">
    <property type="entry name" value="DIACETYLCHITOBIOSE BINDING PROTEIN DASA"/>
    <property type="match status" value="1"/>
</dbReference>
<dbReference type="RefSeq" id="WP_109747692.1">
    <property type="nucleotide sequence ID" value="NZ_JANKBI010000013.1"/>
</dbReference>
<feature type="chain" id="PRO_5044497361" evidence="1">
    <location>
        <begin position="25"/>
        <end position="454"/>
    </location>
</feature>
<evidence type="ECO:0000313" key="3">
    <source>
        <dbReference type="Proteomes" id="UP000245412"/>
    </source>
</evidence>
<organism evidence="2 3">
    <name type="scientific">Murimonas intestini</name>
    <dbReference type="NCBI Taxonomy" id="1337051"/>
    <lineage>
        <taxon>Bacteria</taxon>
        <taxon>Bacillati</taxon>
        <taxon>Bacillota</taxon>
        <taxon>Clostridia</taxon>
        <taxon>Lachnospirales</taxon>
        <taxon>Lachnospiraceae</taxon>
        <taxon>Murimonas</taxon>
    </lineage>
</organism>
<accession>A0AB73T131</accession>
<dbReference type="PANTHER" id="PTHR43649">
    <property type="entry name" value="ARABINOSE-BINDING PROTEIN-RELATED"/>
    <property type="match status" value="1"/>
</dbReference>
<reference evidence="2 3" key="1">
    <citation type="submission" date="2018-05" db="EMBL/GenBank/DDBJ databases">
        <authorList>
            <person name="Goeker M."/>
            <person name="Huntemann M."/>
            <person name="Clum A."/>
            <person name="Pillay M."/>
            <person name="Palaniappan K."/>
            <person name="Varghese N."/>
            <person name="Mikhailova N."/>
            <person name="Stamatis D."/>
            <person name="Reddy T."/>
            <person name="Daum C."/>
            <person name="Shapiro N."/>
            <person name="Ivanova N."/>
            <person name="Kyrpides N."/>
            <person name="Woyke T."/>
        </authorList>
    </citation>
    <scope>NUCLEOTIDE SEQUENCE [LARGE SCALE GENOMIC DNA]</scope>
    <source>
        <strain evidence="2 3">DSM 26524</strain>
    </source>
</reference>
<proteinExistence type="predicted"/>
<dbReference type="SUPFAM" id="SSF53850">
    <property type="entry name" value="Periplasmic binding protein-like II"/>
    <property type="match status" value="1"/>
</dbReference>
<name>A0AB73T131_9FIRM</name>
<dbReference type="Proteomes" id="UP000245412">
    <property type="component" value="Unassembled WGS sequence"/>
</dbReference>
<comment type="caution">
    <text evidence="2">The sequence shown here is derived from an EMBL/GenBank/DDBJ whole genome shotgun (WGS) entry which is preliminary data.</text>
</comment>
<evidence type="ECO:0000313" key="2">
    <source>
        <dbReference type="EMBL" id="PWJ73510.1"/>
    </source>
</evidence>
<dbReference type="InterPro" id="IPR050490">
    <property type="entry name" value="Bact_solute-bd_prot1"/>
</dbReference>
<dbReference type="Pfam" id="PF13416">
    <property type="entry name" value="SBP_bac_8"/>
    <property type="match status" value="1"/>
</dbReference>
<keyword evidence="1" id="KW-0732">Signal</keyword>
<dbReference type="Gene3D" id="3.40.190.10">
    <property type="entry name" value="Periplasmic binding protein-like II"/>
    <property type="match status" value="1"/>
</dbReference>
<feature type="signal peptide" evidence="1">
    <location>
        <begin position="1"/>
        <end position="24"/>
    </location>
</feature>
<sequence length="454" mass="49622">MIKKNGKIGLSLCLTAALMAGTFAGCGNSADAESAKTAAVKETAEKVNADVQDGVVKSGDDASDEGTSENEIEFWNFFTGPDGDNMKAMVEGFNATNPKYRIKNVTMASGDLYTKIPTVVNSGKGIPDLTIVDVARIPMFYAQGLLESMKPVLDAAPEIKKENYKAAVWDTGTFDGEQYAVPLDMGVIGVAYNKDLVEQYAPGVLDDNLITIDEIKEIIPKAAEDGIVTIPVSFFGYEQALSLAKQEGAELFKDETTPNINGPEFAKAMQTLKEIVDLGGCSDEGEDNLQLFMAGEAIFCPDGVWDANALNAIEGLNWGITNSICYNTDTFYNFANSNQFVMLKNDARSDEKEKTIAQFLEYVRQNTLEWARSGQVPASSAADDEAEYKEMNQHFFVSTPEIEESIQFKNYKYTGYADDAINKVFGDILFGNIDLEEGLNQAQKQVEDNIAQNQ</sequence>
<keyword evidence="3" id="KW-1185">Reference proteome</keyword>
<protein>
    <submittedName>
        <fullName evidence="2">Carbohydrate ABC transporter substrate-binding protein (CUT1 family)</fullName>
    </submittedName>
</protein>
<evidence type="ECO:0000256" key="1">
    <source>
        <dbReference type="SAM" id="SignalP"/>
    </source>
</evidence>